<evidence type="ECO:0000313" key="4">
    <source>
        <dbReference type="Proteomes" id="UP001152797"/>
    </source>
</evidence>
<dbReference type="Proteomes" id="UP001152797">
    <property type="component" value="Unassembled WGS sequence"/>
</dbReference>
<gene>
    <name evidence="2" type="ORF">C1SCF055_LOCUS21077</name>
</gene>
<feature type="compositionally biased region" description="Polar residues" evidence="1">
    <location>
        <begin position="99"/>
        <end position="110"/>
    </location>
</feature>
<feature type="region of interest" description="Disordered" evidence="1">
    <location>
        <begin position="91"/>
        <end position="110"/>
    </location>
</feature>
<proteinExistence type="predicted"/>
<dbReference type="AlphaFoldDB" id="A0A9P1G1G8"/>
<reference evidence="3 4" key="2">
    <citation type="submission" date="2024-05" db="EMBL/GenBank/DDBJ databases">
        <authorList>
            <person name="Chen Y."/>
            <person name="Shah S."/>
            <person name="Dougan E. K."/>
            <person name="Thang M."/>
            <person name="Chan C."/>
        </authorList>
    </citation>
    <scope>NUCLEOTIDE SEQUENCE [LARGE SCALE GENOMIC DNA]</scope>
</reference>
<dbReference type="EMBL" id="CAMXCT020001951">
    <property type="protein sequence ID" value="CAL1147805.1"/>
    <property type="molecule type" value="Genomic_DNA"/>
</dbReference>
<organism evidence="2">
    <name type="scientific">Cladocopium goreaui</name>
    <dbReference type="NCBI Taxonomy" id="2562237"/>
    <lineage>
        <taxon>Eukaryota</taxon>
        <taxon>Sar</taxon>
        <taxon>Alveolata</taxon>
        <taxon>Dinophyceae</taxon>
        <taxon>Suessiales</taxon>
        <taxon>Symbiodiniaceae</taxon>
        <taxon>Cladocopium</taxon>
    </lineage>
</organism>
<protein>
    <submittedName>
        <fullName evidence="2">Uncharacterized protein</fullName>
    </submittedName>
</protein>
<name>A0A9P1G1G8_9DINO</name>
<dbReference type="Gene3D" id="1.25.40.430">
    <property type="match status" value="1"/>
</dbReference>
<evidence type="ECO:0000256" key="1">
    <source>
        <dbReference type="SAM" id="MobiDB-lite"/>
    </source>
</evidence>
<dbReference type="EMBL" id="CAMXCT010001951">
    <property type="protein sequence ID" value="CAI3994430.1"/>
    <property type="molecule type" value="Genomic_DNA"/>
</dbReference>
<sequence>MLRGQVNFEHVVFCSPVLVQRQEGALATMEVTRVESEVTELVLFEQDKENLRPKRTGRSARALQEVYGSDPKELADHRQEARQEFEARLVELSDDAEQPASTQSLWEEGS</sequence>
<dbReference type="OrthoDB" id="248495at2759"/>
<reference evidence="2" key="1">
    <citation type="submission" date="2022-10" db="EMBL/GenBank/DDBJ databases">
        <authorList>
            <person name="Chen Y."/>
            <person name="Dougan E. K."/>
            <person name="Chan C."/>
            <person name="Rhodes N."/>
            <person name="Thang M."/>
        </authorList>
    </citation>
    <scope>NUCLEOTIDE SEQUENCE</scope>
</reference>
<dbReference type="EMBL" id="CAMXCT030001951">
    <property type="protein sequence ID" value="CAL4781742.1"/>
    <property type="molecule type" value="Genomic_DNA"/>
</dbReference>
<keyword evidence="4" id="KW-1185">Reference proteome</keyword>
<comment type="caution">
    <text evidence="2">The sequence shown here is derived from an EMBL/GenBank/DDBJ whole genome shotgun (WGS) entry which is preliminary data.</text>
</comment>
<evidence type="ECO:0000313" key="2">
    <source>
        <dbReference type="EMBL" id="CAI3994430.1"/>
    </source>
</evidence>
<evidence type="ECO:0000313" key="3">
    <source>
        <dbReference type="EMBL" id="CAL4781742.1"/>
    </source>
</evidence>
<accession>A0A9P1G1G8</accession>